<dbReference type="InterPro" id="IPR011598">
    <property type="entry name" value="bHLH_dom"/>
</dbReference>
<dbReference type="GO" id="GO:0007423">
    <property type="term" value="P:sensory organ development"/>
    <property type="evidence" value="ECO:0007669"/>
    <property type="project" value="TreeGrafter"/>
</dbReference>
<sequence>MHDLNEALEELRSCLPYSKDTSARKMSKINTLLLACNWWVFGEASIQSILFNFIITHLSTCFY</sequence>
<protein>
    <submittedName>
        <fullName evidence="4">BHLH domain-containing protein</fullName>
    </submittedName>
</protein>
<gene>
    <name evidence="2" type="ORF">NBR_LOCUS9003</name>
</gene>
<dbReference type="PANTHER" id="PTHR19290:SF164">
    <property type="entry name" value="BHLH DOMAIN-CONTAINING PROTEIN"/>
    <property type="match status" value="1"/>
</dbReference>
<dbReference type="GO" id="GO:0070888">
    <property type="term" value="F:E-box binding"/>
    <property type="evidence" value="ECO:0007669"/>
    <property type="project" value="TreeGrafter"/>
</dbReference>
<reference evidence="2 3" key="2">
    <citation type="submission" date="2018-11" db="EMBL/GenBank/DDBJ databases">
        <authorList>
            <consortium name="Pathogen Informatics"/>
        </authorList>
    </citation>
    <scope>NUCLEOTIDE SEQUENCE [LARGE SCALE GENOMIC DNA]</scope>
</reference>
<dbReference type="Pfam" id="PF00010">
    <property type="entry name" value="HLH"/>
    <property type="match status" value="1"/>
</dbReference>
<evidence type="ECO:0000259" key="1">
    <source>
        <dbReference type="PROSITE" id="PS50888"/>
    </source>
</evidence>
<dbReference type="InterPro" id="IPR036638">
    <property type="entry name" value="HLH_DNA-bd_sf"/>
</dbReference>
<dbReference type="Gene3D" id="4.10.280.10">
    <property type="entry name" value="Helix-loop-helix DNA-binding domain"/>
    <property type="match status" value="1"/>
</dbReference>
<name>A0A0N4Y0F5_NIPBR</name>
<dbReference type="PROSITE" id="PS50888">
    <property type="entry name" value="BHLH"/>
    <property type="match status" value="1"/>
</dbReference>
<dbReference type="GO" id="GO:0046983">
    <property type="term" value="F:protein dimerization activity"/>
    <property type="evidence" value="ECO:0007669"/>
    <property type="project" value="InterPro"/>
</dbReference>
<evidence type="ECO:0000313" key="4">
    <source>
        <dbReference type="WBParaSite" id="NBR_0000900201-mRNA-1"/>
    </source>
</evidence>
<proteinExistence type="predicted"/>
<feature type="domain" description="BHLH" evidence="1">
    <location>
        <begin position="1"/>
        <end position="42"/>
    </location>
</feature>
<dbReference type="Proteomes" id="UP000271162">
    <property type="component" value="Unassembled WGS sequence"/>
</dbReference>
<organism evidence="4">
    <name type="scientific">Nippostrongylus brasiliensis</name>
    <name type="common">Rat hookworm</name>
    <dbReference type="NCBI Taxonomy" id="27835"/>
    <lineage>
        <taxon>Eukaryota</taxon>
        <taxon>Metazoa</taxon>
        <taxon>Ecdysozoa</taxon>
        <taxon>Nematoda</taxon>
        <taxon>Chromadorea</taxon>
        <taxon>Rhabditida</taxon>
        <taxon>Rhabditina</taxon>
        <taxon>Rhabditomorpha</taxon>
        <taxon>Strongyloidea</taxon>
        <taxon>Heligmosomidae</taxon>
        <taxon>Nippostrongylus</taxon>
    </lineage>
</organism>
<evidence type="ECO:0000313" key="3">
    <source>
        <dbReference type="Proteomes" id="UP000271162"/>
    </source>
</evidence>
<dbReference type="PANTHER" id="PTHR19290">
    <property type="entry name" value="BASIC HELIX-LOOP-HELIX PROTEIN NEUROGENIN-RELATED"/>
    <property type="match status" value="1"/>
</dbReference>
<dbReference type="InterPro" id="IPR050359">
    <property type="entry name" value="bHLH_transcription_factors"/>
</dbReference>
<dbReference type="EMBL" id="UYSL01020077">
    <property type="protein sequence ID" value="VDL72592.1"/>
    <property type="molecule type" value="Genomic_DNA"/>
</dbReference>
<keyword evidence="3" id="KW-1185">Reference proteome</keyword>
<dbReference type="GO" id="GO:0005634">
    <property type="term" value="C:nucleus"/>
    <property type="evidence" value="ECO:0007669"/>
    <property type="project" value="TreeGrafter"/>
</dbReference>
<accession>A0A0N4Y0F5</accession>
<dbReference type="GO" id="GO:0061564">
    <property type="term" value="P:axon development"/>
    <property type="evidence" value="ECO:0007669"/>
    <property type="project" value="TreeGrafter"/>
</dbReference>
<dbReference type="AlphaFoldDB" id="A0A0N4Y0F5"/>
<dbReference type="WBParaSite" id="NBR_0000900201-mRNA-1">
    <property type="protein sequence ID" value="NBR_0000900201-mRNA-1"/>
    <property type="gene ID" value="NBR_0000900201"/>
</dbReference>
<dbReference type="GO" id="GO:0000981">
    <property type="term" value="F:DNA-binding transcription factor activity, RNA polymerase II-specific"/>
    <property type="evidence" value="ECO:0007669"/>
    <property type="project" value="TreeGrafter"/>
</dbReference>
<evidence type="ECO:0000313" key="2">
    <source>
        <dbReference type="EMBL" id="VDL72592.1"/>
    </source>
</evidence>
<dbReference type="GO" id="GO:0045944">
    <property type="term" value="P:positive regulation of transcription by RNA polymerase II"/>
    <property type="evidence" value="ECO:0007669"/>
    <property type="project" value="TreeGrafter"/>
</dbReference>
<reference evidence="4" key="1">
    <citation type="submission" date="2017-02" db="UniProtKB">
        <authorList>
            <consortium name="WormBaseParasite"/>
        </authorList>
    </citation>
    <scope>IDENTIFICATION</scope>
</reference>
<dbReference type="STRING" id="27835.A0A0N4Y0F5"/>
<dbReference type="SUPFAM" id="SSF47459">
    <property type="entry name" value="HLH, helix-loop-helix DNA-binding domain"/>
    <property type="match status" value="1"/>
</dbReference>